<dbReference type="KEGG" id="qsa:O6P43_007213"/>
<evidence type="ECO:0000313" key="2">
    <source>
        <dbReference type="EMBL" id="KAJ7977616.1"/>
    </source>
</evidence>
<reference evidence="2" key="1">
    <citation type="journal article" date="2023" name="Science">
        <title>Elucidation of the pathway for biosynthesis of saponin adjuvants from the soapbark tree.</title>
        <authorList>
            <person name="Reed J."/>
            <person name="Orme A."/>
            <person name="El-Demerdash A."/>
            <person name="Owen C."/>
            <person name="Martin L.B.B."/>
            <person name="Misra R.C."/>
            <person name="Kikuchi S."/>
            <person name="Rejzek M."/>
            <person name="Martin A.C."/>
            <person name="Harkess A."/>
            <person name="Leebens-Mack J."/>
            <person name="Louveau T."/>
            <person name="Stephenson M.J."/>
            <person name="Osbourn A."/>
        </authorList>
    </citation>
    <scope>NUCLEOTIDE SEQUENCE</scope>
    <source>
        <strain evidence="2">S10</strain>
    </source>
</reference>
<sequence length="251" mass="28034">MKGWQTNEASVHPYFSLGDLWESFGEWSVYGVGSPVLLMDGACVKQYFAPYLSGIQLYIDPNKLRKTSGDSDAGSSRGTSTGSSDCVAEKRATSAADGAKPPHVRKPLCDKVSDLASYFPEIKTYRSCDLMPESWVSVAWYPIYSIPPGPTLQNLEASFLTFHCLSTHCRSKIQPQFHESTGRKGYGYDASPKISLPVFGLAFYKLRGSILTPNGESEWQQTNSLFQAAANWLQRLQVNLPDFQFFLSRWR</sequence>
<dbReference type="Pfam" id="PF05623">
    <property type="entry name" value="DUF789"/>
    <property type="match status" value="2"/>
</dbReference>
<protein>
    <submittedName>
        <fullName evidence="2">Uncharacterized protein</fullName>
    </submittedName>
</protein>
<gene>
    <name evidence="2" type="ORF">O6P43_007213</name>
</gene>
<feature type="region of interest" description="Disordered" evidence="1">
    <location>
        <begin position="68"/>
        <end position="101"/>
    </location>
</feature>
<dbReference type="EMBL" id="JARAOO010000003">
    <property type="protein sequence ID" value="KAJ7977616.1"/>
    <property type="molecule type" value="Genomic_DNA"/>
</dbReference>
<name>A0AAD7VIX4_QUISA</name>
<dbReference type="PANTHER" id="PTHR31343">
    <property type="entry name" value="T15D22.8"/>
    <property type="match status" value="1"/>
</dbReference>
<organism evidence="2 3">
    <name type="scientific">Quillaja saponaria</name>
    <name type="common">Soap bark tree</name>
    <dbReference type="NCBI Taxonomy" id="32244"/>
    <lineage>
        <taxon>Eukaryota</taxon>
        <taxon>Viridiplantae</taxon>
        <taxon>Streptophyta</taxon>
        <taxon>Embryophyta</taxon>
        <taxon>Tracheophyta</taxon>
        <taxon>Spermatophyta</taxon>
        <taxon>Magnoliopsida</taxon>
        <taxon>eudicotyledons</taxon>
        <taxon>Gunneridae</taxon>
        <taxon>Pentapetalae</taxon>
        <taxon>rosids</taxon>
        <taxon>fabids</taxon>
        <taxon>Fabales</taxon>
        <taxon>Quillajaceae</taxon>
        <taxon>Quillaja</taxon>
    </lineage>
</organism>
<accession>A0AAD7VIX4</accession>
<feature type="compositionally biased region" description="Low complexity" evidence="1">
    <location>
        <begin position="70"/>
        <end position="85"/>
    </location>
</feature>
<dbReference type="PANTHER" id="PTHR31343:SF4">
    <property type="entry name" value="DUF789 DOMAIN-CONTAINING PROTEIN"/>
    <property type="match status" value="1"/>
</dbReference>
<proteinExistence type="predicted"/>
<keyword evidence="3" id="KW-1185">Reference proteome</keyword>
<evidence type="ECO:0000256" key="1">
    <source>
        <dbReference type="SAM" id="MobiDB-lite"/>
    </source>
</evidence>
<evidence type="ECO:0000313" key="3">
    <source>
        <dbReference type="Proteomes" id="UP001163823"/>
    </source>
</evidence>
<dbReference type="InterPro" id="IPR008507">
    <property type="entry name" value="DUF789"/>
</dbReference>
<dbReference type="AlphaFoldDB" id="A0AAD7VIX4"/>
<dbReference type="Proteomes" id="UP001163823">
    <property type="component" value="Chromosome 3"/>
</dbReference>
<comment type="caution">
    <text evidence="2">The sequence shown here is derived from an EMBL/GenBank/DDBJ whole genome shotgun (WGS) entry which is preliminary data.</text>
</comment>